<dbReference type="Proteomes" id="UP000198604">
    <property type="component" value="Unassembled WGS sequence"/>
</dbReference>
<dbReference type="SUPFAM" id="SSF63520">
    <property type="entry name" value="PTS-regulatory domain, PRD"/>
    <property type="match status" value="1"/>
</dbReference>
<dbReference type="Pfam" id="PF00874">
    <property type="entry name" value="PRD"/>
    <property type="match status" value="1"/>
</dbReference>
<dbReference type="Gene3D" id="1.10.10.10">
    <property type="entry name" value="Winged helix-like DNA-binding domain superfamily/Winged helix DNA-binding domain"/>
    <property type="match status" value="2"/>
</dbReference>
<dbReference type="Gene3D" id="1.10.1790.10">
    <property type="entry name" value="PRD domain"/>
    <property type="match status" value="1"/>
</dbReference>
<dbReference type="PROSITE" id="PS51099">
    <property type="entry name" value="PTS_EIIB_TYPE_2"/>
    <property type="match status" value="1"/>
</dbReference>
<feature type="domain" description="PRD" evidence="8">
    <location>
        <begin position="306"/>
        <end position="413"/>
    </location>
</feature>
<evidence type="ECO:0000313" key="10">
    <source>
        <dbReference type="Proteomes" id="UP000198604"/>
    </source>
</evidence>
<dbReference type="InterPro" id="IPR011608">
    <property type="entry name" value="PRD"/>
</dbReference>
<evidence type="ECO:0000256" key="5">
    <source>
        <dbReference type="ARBA" id="ARBA00023163"/>
    </source>
</evidence>
<keyword evidence="2" id="KW-0677">Repeat</keyword>
<dbReference type="Pfam" id="PF05043">
    <property type="entry name" value="Mga"/>
    <property type="match status" value="1"/>
</dbReference>
<dbReference type="PROSITE" id="PS51094">
    <property type="entry name" value="PTS_EIIA_TYPE_2"/>
    <property type="match status" value="1"/>
</dbReference>
<accession>A0A0E4CRP8</accession>
<evidence type="ECO:0000259" key="7">
    <source>
        <dbReference type="PROSITE" id="PS51099"/>
    </source>
</evidence>
<dbReference type="Pfam" id="PF00359">
    <property type="entry name" value="PTS_EIIA_2"/>
    <property type="match status" value="1"/>
</dbReference>
<evidence type="ECO:0000259" key="6">
    <source>
        <dbReference type="PROSITE" id="PS51094"/>
    </source>
</evidence>
<organism evidence="9 10">
    <name type="scientific">Streptococcus varani</name>
    <dbReference type="NCBI Taxonomy" id="1608583"/>
    <lineage>
        <taxon>Bacteria</taxon>
        <taxon>Bacillati</taxon>
        <taxon>Bacillota</taxon>
        <taxon>Bacilli</taxon>
        <taxon>Lactobacillales</taxon>
        <taxon>Streptococcaceae</taxon>
        <taxon>Streptococcus</taxon>
    </lineage>
</organism>
<dbReference type="GO" id="GO:0006355">
    <property type="term" value="P:regulation of DNA-templated transcription"/>
    <property type="evidence" value="ECO:0007669"/>
    <property type="project" value="InterPro"/>
</dbReference>
<reference evidence="10" key="1">
    <citation type="submission" date="2015-03" db="EMBL/GenBank/DDBJ databases">
        <authorList>
            <person name="Urmite Genomes"/>
        </authorList>
    </citation>
    <scope>NUCLEOTIDE SEQUENCE [LARGE SCALE GENOMIC DNA]</scope>
    <source>
        <strain evidence="10">FF10</strain>
    </source>
</reference>
<dbReference type="PANTHER" id="PTHR30185:SF12">
    <property type="entry name" value="TRANSCRIPTIONAL REGULATOR MANR"/>
    <property type="match status" value="1"/>
</dbReference>
<dbReference type="GO" id="GO:0009401">
    <property type="term" value="P:phosphoenolpyruvate-dependent sugar phosphotransferase system"/>
    <property type="evidence" value="ECO:0007669"/>
    <property type="project" value="InterPro"/>
</dbReference>
<dbReference type="Gene3D" id="3.40.930.10">
    <property type="entry name" value="Mannitol-specific EII, Chain A"/>
    <property type="match status" value="1"/>
</dbReference>
<keyword evidence="5" id="KW-0804">Transcription</keyword>
<dbReference type="InterPro" id="IPR002178">
    <property type="entry name" value="PTS_EIIA_type-2_dom"/>
</dbReference>
<dbReference type="InterPro" id="IPR016152">
    <property type="entry name" value="PTrfase/Anion_transptr"/>
</dbReference>
<dbReference type="PROSITE" id="PS51372">
    <property type="entry name" value="PRD_2"/>
    <property type="match status" value="1"/>
</dbReference>
<feature type="domain" description="PTS EIIA type-2" evidence="6">
    <location>
        <begin position="523"/>
        <end position="659"/>
    </location>
</feature>
<evidence type="ECO:0000256" key="1">
    <source>
        <dbReference type="ARBA" id="ARBA00022679"/>
    </source>
</evidence>
<gene>
    <name evidence="9" type="ORF">BN1356_00109</name>
</gene>
<dbReference type="AlphaFoldDB" id="A0A0E4CRP8"/>
<evidence type="ECO:0000256" key="3">
    <source>
        <dbReference type="ARBA" id="ARBA00023015"/>
    </source>
</evidence>
<keyword evidence="4" id="KW-0010">Activator</keyword>
<protein>
    <submittedName>
        <fullName evidence="9">PRD domain/PTS system IIA domain-containing protein</fullName>
    </submittedName>
</protein>
<dbReference type="CDD" id="cd05568">
    <property type="entry name" value="PTS_IIB_bgl_like"/>
    <property type="match status" value="1"/>
</dbReference>
<dbReference type="InterPro" id="IPR013196">
    <property type="entry name" value="HTH_11"/>
</dbReference>
<dbReference type="InterPro" id="IPR036634">
    <property type="entry name" value="PRD_sf"/>
</dbReference>
<dbReference type="Pfam" id="PF08279">
    <property type="entry name" value="HTH_11"/>
    <property type="match status" value="1"/>
</dbReference>
<dbReference type="CDD" id="cd00211">
    <property type="entry name" value="PTS_IIA_fru"/>
    <property type="match status" value="1"/>
</dbReference>
<keyword evidence="1" id="KW-0808">Transferase</keyword>
<dbReference type="InterPro" id="IPR036095">
    <property type="entry name" value="PTS_EIIB-like_sf"/>
</dbReference>
<evidence type="ECO:0000313" key="9">
    <source>
        <dbReference type="EMBL" id="CQR23742.1"/>
    </source>
</evidence>
<dbReference type="Gene3D" id="3.40.50.2300">
    <property type="match status" value="1"/>
</dbReference>
<dbReference type="InterPro" id="IPR007737">
    <property type="entry name" value="Mga_HTH"/>
</dbReference>
<dbReference type="SUPFAM" id="SSF55804">
    <property type="entry name" value="Phoshotransferase/anion transport protein"/>
    <property type="match status" value="1"/>
</dbReference>
<evidence type="ECO:0000259" key="8">
    <source>
        <dbReference type="PROSITE" id="PS51372"/>
    </source>
</evidence>
<dbReference type="InterPro" id="IPR013011">
    <property type="entry name" value="PTS_EIIB_2"/>
</dbReference>
<sequence>MGHVRKNGGGIDLNTRQFSVLQDLVSASDYITGQALSEKYGVSTKTIYSDIAIINEKLTAFRVEIEKKPRLGVQLTLTPAKRRKILDFLEQSSLEVADEGSQILREYELIKELVLDGKSIDIMDWSVEHFISEASIRRDLDKIEPRLKPYQLQMIRGGGCVSIEGREDDIRKFLRNYIIQNFDLENNQLPQDSGLTIFFPLDKIETVVNIVQNCANAYNFRLAESYSIYLVLDLLISAHRYLQNNLILENVSPLILVEDLPQYEVYVIASELISKTTGVLMNLIPDSEIRNISYTLLSVGYEPKLAEHPDMKKSVEIFIKRVSKLSGVDFTEDSHLYNMLVNHVQPMIYRLKSGINIKNQTTEEIKTKYSVLYYVVWLASKTLSEEYKVDFLDAEIAFLTIYFEVAVEKLIKPLTICVICPHGLATSELIMSSLKRIISSFDHIIQIDLRDLVSKKEMLSRADLVVSSVRLEKVNFDYIHVNPIMTASELELIQRTYSELTTGNRNMLSVIHEDGVFAKSVVLDLLQENILLGQSCKTVEECIELMVSKASKKNRKDEKLLTSILAREKMGPTSVYTGIALPHADPTFVNESQLIMMTLKKPIKWGSNTIKVIMLIAIAEKDEELYKKALVSLYSKIDKHDYIDSLWKADKKVKFIEEL</sequence>
<keyword evidence="10" id="KW-1185">Reference proteome</keyword>
<dbReference type="InterPro" id="IPR036388">
    <property type="entry name" value="WH-like_DNA-bd_sf"/>
</dbReference>
<dbReference type="PANTHER" id="PTHR30185">
    <property type="entry name" value="CRYPTIC BETA-GLUCOSIDE BGL OPERON ANTITERMINATOR"/>
    <property type="match status" value="1"/>
</dbReference>
<dbReference type="InterPro" id="IPR050661">
    <property type="entry name" value="BglG_antiterminators"/>
</dbReference>
<keyword evidence="3" id="KW-0805">Transcription regulation</keyword>
<feature type="domain" description="PTS EIIB type-2" evidence="7">
    <location>
        <begin position="414"/>
        <end position="505"/>
    </location>
</feature>
<dbReference type="GO" id="GO:0008982">
    <property type="term" value="F:protein-N(PI)-phosphohistidine-sugar phosphotransferase activity"/>
    <property type="evidence" value="ECO:0007669"/>
    <property type="project" value="InterPro"/>
</dbReference>
<dbReference type="EMBL" id="CTEN01000001">
    <property type="protein sequence ID" value="CQR23742.1"/>
    <property type="molecule type" value="Genomic_DNA"/>
</dbReference>
<name>A0A0E4CRP8_9STRE</name>
<evidence type="ECO:0000256" key="2">
    <source>
        <dbReference type="ARBA" id="ARBA00022737"/>
    </source>
</evidence>
<evidence type="ECO:0000256" key="4">
    <source>
        <dbReference type="ARBA" id="ARBA00023159"/>
    </source>
</evidence>
<dbReference type="RefSeq" id="WP_245620270.1">
    <property type="nucleotide sequence ID" value="NZ_CTEN01000001.1"/>
</dbReference>
<proteinExistence type="predicted"/>
<dbReference type="SUPFAM" id="SSF52794">
    <property type="entry name" value="PTS system IIB component-like"/>
    <property type="match status" value="1"/>
</dbReference>
<dbReference type="STRING" id="1608583.BN1356_00109"/>